<evidence type="ECO:0000256" key="1">
    <source>
        <dbReference type="SAM" id="MobiDB-lite"/>
    </source>
</evidence>
<organism evidence="2 3">
    <name type="scientific">Streptomyces albireticuli</name>
    <dbReference type="NCBI Taxonomy" id="1940"/>
    <lineage>
        <taxon>Bacteria</taxon>
        <taxon>Bacillati</taxon>
        <taxon>Actinomycetota</taxon>
        <taxon>Actinomycetes</taxon>
        <taxon>Kitasatosporales</taxon>
        <taxon>Streptomycetaceae</taxon>
        <taxon>Streptomyces</taxon>
    </lineage>
</organism>
<name>A0A1Z2KY88_9ACTN</name>
<evidence type="ECO:0000313" key="2">
    <source>
        <dbReference type="EMBL" id="ARZ67023.1"/>
    </source>
</evidence>
<sequence length="94" mass="9675">MVADQAGRVDPGVEAGGDGLQAQPQAAQGQHLVEADEVVLGVLTVPARRAPRRAEQTDGVPVVERAHGQAAGLGERAYFHGEGGHGTTMRPDAT</sequence>
<feature type="compositionally biased region" description="Low complexity" evidence="1">
    <location>
        <begin position="20"/>
        <end position="30"/>
    </location>
</feature>
<protein>
    <submittedName>
        <fullName evidence="2">Uncharacterized protein</fullName>
    </submittedName>
</protein>
<reference evidence="2 3" key="1">
    <citation type="submission" date="2017-06" db="EMBL/GenBank/DDBJ databases">
        <title>Streptomyces albireticuli Genome sequencing and assembly.</title>
        <authorList>
            <person name="Wang Y."/>
            <person name="Du B."/>
            <person name="Ding Y."/>
            <person name="Liu H."/>
            <person name="Hou Q."/>
            <person name="Liu K."/>
            <person name="Yao L."/>
            <person name="Wang C."/>
        </authorList>
    </citation>
    <scope>NUCLEOTIDE SEQUENCE [LARGE SCALE GENOMIC DNA]</scope>
    <source>
        <strain evidence="2 3">MDJK11</strain>
    </source>
</reference>
<feature type="region of interest" description="Disordered" evidence="1">
    <location>
        <begin position="1"/>
        <end position="30"/>
    </location>
</feature>
<dbReference type="AlphaFoldDB" id="A0A1Z2KY88"/>
<dbReference type="EMBL" id="CP021744">
    <property type="protein sequence ID" value="ARZ67023.1"/>
    <property type="molecule type" value="Genomic_DNA"/>
</dbReference>
<proteinExistence type="predicted"/>
<accession>A0A1Z2KY88</accession>
<evidence type="ECO:0000313" key="3">
    <source>
        <dbReference type="Proteomes" id="UP000195755"/>
    </source>
</evidence>
<dbReference type="Proteomes" id="UP000195755">
    <property type="component" value="Chromosome"/>
</dbReference>
<gene>
    <name evidence="2" type="ORF">SMD11_1362</name>
</gene>
<feature type="region of interest" description="Disordered" evidence="1">
    <location>
        <begin position="74"/>
        <end position="94"/>
    </location>
</feature>
<dbReference type="KEGG" id="salj:SMD11_1362"/>